<accession>A0A7J6X0C3</accession>
<dbReference type="OrthoDB" id="786450at2759"/>
<evidence type="ECO:0000313" key="3">
    <source>
        <dbReference type="Proteomes" id="UP000554482"/>
    </source>
</evidence>
<name>A0A7J6X0C3_THATH</name>
<dbReference type="InterPro" id="IPR045286">
    <property type="entry name" value="FBS1-like"/>
</dbReference>
<dbReference type="PANTHER" id="PTHR34049:SF1">
    <property type="entry name" value="F-BOX PROTEIN SKIP27"/>
    <property type="match status" value="1"/>
</dbReference>
<feature type="domain" description="F-box" evidence="1">
    <location>
        <begin position="24"/>
        <end position="72"/>
    </location>
</feature>
<protein>
    <submittedName>
        <fullName evidence="2">F-box protein skip27</fullName>
    </submittedName>
</protein>
<proteinExistence type="predicted"/>
<sequence>MVSLDSPLKTPLKKNLILQRRRKESNLESLPQDILIKILCSVDHDDLKELFQVSESIRQATLIVKRDHFAFSTPSKRLEALRSFSKLEMMGRLIEDGSDEAPNAPKQQRNKYRNRVDRKKLADISVALFSSPDKQWRTNRILQF</sequence>
<dbReference type="AlphaFoldDB" id="A0A7J6X0C3"/>
<reference evidence="2 3" key="1">
    <citation type="submission" date="2020-06" db="EMBL/GenBank/DDBJ databases">
        <title>Transcriptomic and genomic resources for Thalictrum thalictroides and T. hernandezii: Facilitating candidate gene discovery in an emerging model plant lineage.</title>
        <authorList>
            <person name="Arias T."/>
            <person name="Riano-Pachon D.M."/>
            <person name="Di Stilio V.S."/>
        </authorList>
    </citation>
    <scope>NUCLEOTIDE SEQUENCE [LARGE SCALE GENOMIC DNA]</scope>
    <source>
        <strain evidence="3">cv. WT478/WT964</strain>
        <tissue evidence="2">Leaves</tissue>
    </source>
</reference>
<organism evidence="2 3">
    <name type="scientific">Thalictrum thalictroides</name>
    <name type="common">Rue-anemone</name>
    <name type="synonym">Anemone thalictroides</name>
    <dbReference type="NCBI Taxonomy" id="46969"/>
    <lineage>
        <taxon>Eukaryota</taxon>
        <taxon>Viridiplantae</taxon>
        <taxon>Streptophyta</taxon>
        <taxon>Embryophyta</taxon>
        <taxon>Tracheophyta</taxon>
        <taxon>Spermatophyta</taxon>
        <taxon>Magnoliopsida</taxon>
        <taxon>Ranunculales</taxon>
        <taxon>Ranunculaceae</taxon>
        <taxon>Thalictroideae</taxon>
        <taxon>Thalictrum</taxon>
    </lineage>
</organism>
<evidence type="ECO:0000313" key="2">
    <source>
        <dbReference type="EMBL" id="KAF5202180.1"/>
    </source>
</evidence>
<dbReference type="PROSITE" id="PS50181">
    <property type="entry name" value="FBOX"/>
    <property type="match status" value="1"/>
</dbReference>
<comment type="caution">
    <text evidence="2">The sequence shown here is derived from an EMBL/GenBank/DDBJ whole genome shotgun (WGS) entry which is preliminary data.</text>
</comment>
<evidence type="ECO:0000259" key="1">
    <source>
        <dbReference type="PROSITE" id="PS50181"/>
    </source>
</evidence>
<keyword evidence="3" id="KW-1185">Reference proteome</keyword>
<gene>
    <name evidence="2" type="ORF">FRX31_008233</name>
</gene>
<dbReference type="PANTHER" id="PTHR34049">
    <property type="entry name" value="F-BOX PROTEIN SKIP27"/>
    <property type="match status" value="1"/>
</dbReference>
<dbReference type="Proteomes" id="UP000554482">
    <property type="component" value="Unassembled WGS sequence"/>
</dbReference>
<dbReference type="EMBL" id="JABWDY010008469">
    <property type="protein sequence ID" value="KAF5202180.1"/>
    <property type="molecule type" value="Genomic_DNA"/>
</dbReference>
<dbReference type="InterPro" id="IPR001810">
    <property type="entry name" value="F-box_dom"/>
</dbReference>